<evidence type="ECO:0000313" key="1">
    <source>
        <dbReference type="EMBL" id="ADW67427.1"/>
    </source>
</evidence>
<organism evidence="2">
    <name type="scientific">Granulicella tundricola (strain ATCC BAA-1859 / DSM 23138 / MP5ACTX9)</name>
    <dbReference type="NCBI Taxonomy" id="1198114"/>
    <lineage>
        <taxon>Bacteria</taxon>
        <taxon>Pseudomonadati</taxon>
        <taxon>Acidobacteriota</taxon>
        <taxon>Terriglobia</taxon>
        <taxon>Terriglobales</taxon>
        <taxon>Acidobacteriaceae</taxon>
        <taxon>Granulicella</taxon>
    </lineage>
</organism>
<dbReference type="HOGENOM" id="CLU_3062061_0_0_0"/>
<keyword evidence="2" id="KW-1185">Reference proteome</keyword>
<reference evidence="2" key="1">
    <citation type="submission" date="2011-01" db="EMBL/GenBank/DDBJ databases">
        <title>Complete sequence of chromosome of Acidobacterium sp. MP5ACTX9.</title>
        <authorList>
            <consortium name="US DOE Joint Genome Institute"/>
            <person name="Lucas S."/>
            <person name="Copeland A."/>
            <person name="Lapidus A."/>
            <person name="Cheng J.-F."/>
            <person name="Goodwin L."/>
            <person name="Pitluck S."/>
            <person name="Teshima H."/>
            <person name="Detter J.C."/>
            <person name="Han C."/>
            <person name="Tapia R."/>
            <person name="Land M."/>
            <person name="Hauser L."/>
            <person name="Kyrpides N."/>
            <person name="Ivanova N."/>
            <person name="Ovchinnikova G."/>
            <person name="Pagani I."/>
            <person name="Rawat S.R."/>
            <person name="Mannisto M."/>
            <person name="Haggblom M.M."/>
            <person name="Woyke T."/>
        </authorList>
    </citation>
    <scope>NUCLEOTIDE SEQUENCE [LARGE SCALE GENOMIC DNA]</scope>
    <source>
        <strain evidence="2">MP5ACTX9</strain>
    </source>
</reference>
<dbReference type="AlphaFoldDB" id="E8WWU9"/>
<protein>
    <submittedName>
        <fullName evidence="1">Uncharacterized protein</fullName>
    </submittedName>
</protein>
<dbReference type="PaxDb" id="1198114-AciX9_0355"/>
<name>E8WWU9_GRATM</name>
<dbReference type="Proteomes" id="UP000000343">
    <property type="component" value="Chromosome"/>
</dbReference>
<sequence>MCPILAYEAGPLHFGMTCNLADLATGRKLTTVDCYTASKESLPAWANALQQEP</sequence>
<accession>E8WWU9</accession>
<dbReference type="RefSeq" id="WP_013578755.1">
    <property type="nucleotide sequence ID" value="NC_015064.1"/>
</dbReference>
<evidence type="ECO:0000313" key="2">
    <source>
        <dbReference type="Proteomes" id="UP000000343"/>
    </source>
</evidence>
<dbReference type="STRING" id="1198114.AciX9_0355"/>
<dbReference type="EMBL" id="CP002480">
    <property type="protein sequence ID" value="ADW67427.1"/>
    <property type="molecule type" value="Genomic_DNA"/>
</dbReference>
<dbReference type="OrthoDB" id="9131713at2"/>
<gene>
    <name evidence="1" type="ordered locus">AciX9_0355</name>
</gene>
<proteinExistence type="predicted"/>
<dbReference type="KEGG" id="acm:AciX9_0355"/>